<protein>
    <submittedName>
        <fullName evidence="2">Uncharacterized protein</fullName>
    </submittedName>
</protein>
<accession>A0A3M2QLD1</accession>
<keyword evidence="1" id="KW-1133">Transmembrane helix</keyword>
<dbReference type="AlphaFoldDB" id="A0A3M2QLD1"/>
<evidence type="ECO:0000313" key="3">
    <source>
        <dbReference type="Proteomes" id="UP000277212"/>
    </source>
</evidence>
<keyword evidence="1" id="KW-0812">Transmembrane</keyword>
<organism evidence="2 3">
    <name type="scientific">Fusarium kuroshium</name>
    <dbReference type="NCBI Taxonomy" id="2010991"/>
    <lineage>
        <taxon>Eukaryota</taxon>
        <taxon>Fungi</taxon>
        <taxon>Dikarya</taxon>
        <taxon>Ascomycota</taxon>
        <taxon>Pezizomycotina</taxon>
        <taxon>Sordariomycetes</taxon>
        <taxon>Hypocreomycetidae</taxon>
        <taxon>Hypocreales</taxon>
        <taxon>Nectriaceae</taxon>
        <taxon>Fusarium</taxon>
        <taxon>Fusarium solani species complex</taxon>
    </lineage>
</organism>
<evidence type="ECO:0000256" key="1">
    <source>
        <dbReference type="SAM" id="Phobius"/>
    </source>
</evidence>
<dbReference type="Proteomes" id="UP000277212">
    <property type="component" value="Unassembled WGS sequence"/>
</dbReference>
<keyword evidence="1" id="KW-0472">Membrane</keyword>
<dbReference type="EMBL" id="NKUJ01001273">
    <property type="protein sequence ID" value="RMI91160.1"/>
    <property type="molecule type" value="Genomic_DNA"/>
</dbReference>
<feature type="transmembrane region" description="Helical" evidence="1">
    <location>
        <begin position="87"/>
        <end position="106"/>
    </location>
</feature>
<comment type="caution">
    <text evidence="2">The sequence shown here is derived from an EMBL/GenBank/DDBJ whole genome shotgun (WGS) entry which is preliminary data.</text>
</comment>
<evidence type="ECO:0000313" key="2">
    <source>
        <dbReference type="EMBL" id="RMI91160.1"/>
    </source>
</evidence>
<keyword evidence="3" id="KW-1185">Reference proteome</keyword>
<proteinExistence type="predicted"/>
<sequence>MKVTEDSGGLWREPHLLFQSRTDRIFAALDKEGSRDQRFAGVLTCPATPTPARGTRMRLGSAGSAPCKPFTVRDSHNGLSPPPLSSFFLSFLLFPFLFLLTTRIAVQQTVPGSLLPLFFKPFSPRFQPCQSSFGAWPTHTVPCIAPITKHILYMPYLPTFPMILAPYVHILPTSQP</sequence>
<name>A0A3M2QLD1_9HYPO</name>
<gene>
    <name evidence="2" type="ORF">CDV36_016608</name>
</gene>
<reference evidence="2 3" key="1">
    <citation type="submission" date="2017-06" db="EMBL/GenBank/DDBJ databases">
        <title>Comparative genomic analysis of Ambrosia Fusariam Clade fungi.</title>
        <authorList>
            <person name="Stajich J.E."/>
            <person name="Carrillo J."/>
            <person name="Kijimoto T."/>
            <person name="Eskalen A."/>
            <person name="O'Donnell K."/>
            <person name="Kasson M."/>
        </authorList>
    </citation>
    <scope>NUCLEOTIDE SEQUENCE [LARGE SCALE GENOMIC DNA]</scope>
    <source>
        <strain evidence="2">UCR3666</strain>
    </source>
</reference>